<dbReference type="AlphaFoldDB" id="A0A256FDT1"/>
<dbReference type="Proteomes" id="UP000215590">
    <property type="component" value="Unassembled WGS sequence"/>
</dbReference>
<protein>
    <submittedName>
        <fullName evidence="1">Uncharacterized protein</fullName>
    </submittedName>
</protein>
<name>A0A256FDT1_9HYPH</name>
<accession>A0A256FDT1</accession>
<comment type="caution">
    <text evidence="1">The sequence shown here is derived from an EMBL/GenBank/DDBJ whole genome shotgun (WGS) entry which is preliminary data.</text>
</comment>
<organism evidence="1 2">
    <name type="scientific">Brucella thiophenivorans</name>
    <dbReference type="NCBI Taxonomy" id="571255"/>
    <lineage>
        <taxon>Bacteria</taxon>
        <taxon>Pseudomonadati</taxon>
        <taxon>Pseudomonadota</taxon>
        <taxon>Alphaproteobacteria</taxon>
        <taxon>Hyphomicrobiales</taxon>
        <taxon>Brucellaceae</taxon>
        <taxon>Brucella/Ochrobactrum group</taxon>
        <taxon>Brucella</taxon>
    </lineage>
</organism>
<reference evidence="1 2" key="1">
    <citation type="submission" date="2017-07" db="EMBL/GenBank/DDBJ databases">
        <title>Phylogenetic study on the rhizospheric bacterium Ochrobactrum sp. A44.</title>
        <authorList>
            <person name="Krzyzanowska D.M."/>
            <person name="Ossowicki A."/>
            <person name="Rajewska M."/>
            <person name="Maciag T."/>
            <person name="Kaczynski Z."/>
            <person name="Czerwicka M."/>
            <person name="Jafra S."/>
        </authorList>
    </citation>
    <scope>NUCLEOTIDE SEQUENCE [LARGE SCALE GENOMIC DNA]</scope>
    <source>
        <strain evidence="1 2">DSM 7216</strain>
    </source>
</reference>
<sequence length="334" mass="36839">MNQPANSSAEVHAFPRRQSPNAFDQAKQELAAFKFSLFETVAADPLLRAGQCLNLIIVYASLVTIDKKTLQATTAYASNSRVFIRAGLRSHHTAVKARRLLEQHSYLIPVGRRNGITVYRIDNPHHERVQMHIQELEERQREIKADQNVRNRPQSSMASNAHLEPARVAEVAHPENDKDGNICPPRMAESAHQGGQKMPPITFKEYLTGLPVINGYEDSDGSPVMGDVEGERSAQIKSAVASSPDFPAKKKNGYALAANGEEENTPFSAPASQQEADKFLATVLGSDLSRLHERVLDGCRKRLMNGLLTPAFVRARIDALEKQHPAFGGASHPR</sequence>
<evidence type="ECO:0000313" key="1">
    <source>
        <dbReference type="EMBL" id="OYR13027.1"/>
    </source>
</evidence>
<proteinExistence type="predicted"/>
<gene>
    <name evidence="1" type="ORF">CEV31_3518</name>
</gene>
<dbReference type="EMBL" id="NNRJ01000054">
    <property type="protein sequence ID" value="OYR13027.1"/>
    <property type="molecule type" value="Genomic_DNA"/>
</dbReference>
<evidence type="ECO:0000313" key="2">
    <source>
        <dbReference type="Proteomes" id="UP000215590"/>
    </source>
</evidence>
<keyword evidence="2" id="KW-1185">Reference proteome</keyword>